<sequence>MKKFARKDLVQLQCHGLVQDCSFSIDTKQKERDSWGAPIPGDGIQRGIKCEKETFTFVNMPKKKHFVGGANGPSAPERGSQPEEGTNNIHIHYPTHKLTHFELRENRSRSRHNVEGFFCRCTIFRLTKPAFFRVIYGTAVFIKFNEHRRTIDNPNNKSKPTTAAEHFLSSPNHTANDMILIPIEKIFSNRDSIREARQAFLIQKGRTIDPDGLNIREETY</sequence>
<dbReference type="AlphaFoldDB" id="A0AAD9VG66"/>
<gene>
    <name evidence="2" type="ORF">P5673_000912</name>
</gene>
<name>A0AAD9VG66_ACRCE</name>
<accession>A0AAD9VG66</accession>
<proteinExistence type="predicted"/>
<dbReference type="Proteomes" id="UP001249851">
    <property type="component" value="Unassembled WGS sequence"/>
</dbReference>
<protein>
    <submittedName>
        <fullName evidence="2">Uncharacterized protein</fullName>
    </submittedName>
</protein>
<comment type="caution">
    <text evidence="2">The sequence shown here is derived from an EMBL/GenBank/DDBJ whole genome shotgun (WGS) entry which is preliminary data.</text>
</comment>
<organism evidence="2 3">
    <name type="scientific">Acropora cervicornis</name>
    <name type="common">Staghorn coral</name>
    <dbReference type="NCBI Taxonomy" id="6130"/>
    <lineage>
        <taxon>Eukaryota</taxon>
        <taxon>Metazoa</taxon>
        <taxon>Cnidaria</taxon>
        <taxon>Anthozoa</taxon>
        <taxon>Hexacorallia</taxon>
        <taxon>Scleractinia</taxon>
        <taxon>Astrocoeniina</taxon>
        <taxon>Acroporidae</taxon>
        <taxon>Acropora</taxon>
    </lineage>
</organism>
<dbReference type="EMBL" id="JARQWQ010000002">
    <property type="protein sequence ID" value="KAK2573274.1"/>
    <property type="molecule type" value="Genomic_DNA"/>
</dbReference>
<evidence type="ECO:0000313" key="3">
    <source>
        <dbReference type="Proteomes" id="UP001249851"/>
    </source>
</evidence>
<feature type="region of interest" description="Disordered" evidence="1">
    <location>
        <begin position="66"/>
        <end position="87"/>
    </location>
</feature>
<reference evidence="2" key="2">
    <citation type="journal article" date="2023" name="Science">
        <title>Genomic signatures of disease resistance in endangered staghorn corals.</title>
        <authorList>
            <person name="Vollmer S.V."/>
            <person name="Selwyn J.D."/>
            <person name="Despard B.A."/>
            <person name="Roesel C.L."/>
        </authorList>
    </citation>
    <scope>NUCLEOTIDE SEQUENCE</scope>
    <source>
        <strain evidence="2">K2</strain>
    </source>
</reference>
<reference evidence="2" key="1">
    <citation type="journal article" date="2023" name="G3 (Bethesda)">
        <title>Whole genome assembly and annotation of the endangered Caribbean coral Acropora cervicornis.</title>
        <authorList>
            <person name="Selwyn J.D."/>
            <person name="Vollmer S.V."/>
        </authorList>
    </citation>
    <scope>NUCLEOTIDE SEQUENCE</scope>
    <source>
        <strain evidence="2">K2</strain>
    </source>
</reference>
<evidence type="ECO:0000256" key="1">
    <source>
        <dbReference type="SAM" id="MobiDB-lite"/>
    </source>
</evidence>
<evidence type="ECO:0000313" key="2">
    <source>
        <dbReference type="EMBL" id="KAK2573274.1"/>
    </source>
</evidence>
<keyword evidence="3" id="KW-1185">Reference proteome</keyword>